<organism evidence="4 5">
    <name type="scientific">Flavobacterium reichenbachii</name>
    <dbReference type="NCBI Taxonomy" id="362418"/>
    <lineage>
        <taxon>Bacteria</taxon>
        <taxon>Pseudomonadati</taxon>
        <taxon>Bacteroidota</taxon>
        <taxon>Flavobacteriia</taxon>
        <taxon>Flavobacteriales</taxon>
        <taxon>Flavobacteriaceae</taxon>
        <taxon>Flavobacterium</taxon>
    </lineage>
</organism>
<dbReference type="Pfam" id="PF00106">
    <property type="entry name" value="adh_short"/>
    <property type="match status" value="1"/>
</dbReference>
<dbReference type="eggNOG" id="COG4221">
    <property type="taxonomic scope" value="Bacteria"/>
</dbReference>
<name>A0A085ZKY3_9FLAO</name>
<evidence type="ECO:0008006" key="6">
    <source>
        <dbReference type="Google" id="ProtNLM"/>
    </source>
</evidence>
<evidence type="ECO:0000256" key="2">
    <source>
        <dbReference type="ARBA" id="ARBA00023002"/>
    </source>
</evidence>
<reference evidence="4 5" key="1">
    <citation type="submission" date="2014-07" db="EMBL/GenBank/DDBJ databases">
        <title>Genome of Flavobacterium reichenbachii LMG 25512.</title>
        <authorList>
            <person name="Stropko S.J."/>
            <person name="Pipes S.E."/>
            <person name="Newman J.D."/>
        </authorList>
    </citation>
    <scope>NUCLEOTIDE SEQUENCE [LARGE SCALE GENOMIC DNA]</scope>
    <source>
        <strain evidence="4 5">LMG 25512</strain>
    </source>
</reference>
<keyword evidence="3" id="KW-1133">Transmembrane helix</keyword>
<protein>
    <recommendedName>
        <fullName evidence="6">3-oxoacyl-ACP reductase</fullName>
    </recommendedName>
</protein>
<evidence type="ECO:0000313" key="4">
    <source>
        <dbReference type="EMBL" id="KFF05097.1"/>
    </source>
</evidence>
<dbReference type="GO" id="GO:0016491">
    <property type="term" value="F:oxidoreductase activity"/>
    <property type="evidence" value="ECO:0007669"/>
    <property type="project" value="UniProtKB-KW"/>
</dbReference>
<dbReference type="OrthoDB" id="9808814at2"/>
<dbReference type="PANTHER" id="PTHR44196:SF1">
    <property type="entry name" value="DEHYDROGENASE_REDUCTASE SDR FAMILY MEMBER 7B"/>
    <property type="match status" value="1"/>
</dbReference>
<proteinExistence type="inferred from homology"/>
<keyword evidence="2" id="KW-0560">Oxidoreductase</keyword>
<dbReference type="AlphaFoldDB" id="A0A085ZKY3"/>
<dbReference type="RefSeq" id="WP_035682157.1">
    <property type="nucleotide sequence ID" value="NZ_JPRL01000001.1"/>
</dbReference>
<dbReference type="STRING" id="362418.IW19_05945"/>
<evidence type="ECO:0000256" key="1">
    <source>
        <dbReference type="ARBA" id="ARBA00006484"/>
    </source>
</evidence>
<dbReference type="PRINTS" id="PR00081">
    <property type="entry name" value="GDHRDH"/>
</dbReference>
<dbReference type="GO" id="GO:0016020">
    <property type="term" value="C:membrane"/>
    <property type="evidence" value="ECO:0007669"/>
    <property type="project" value="TreeGrafter"/>
</dbReference>
<accession>A0A085ZKY3</accession>
<keyword evidence="3" id="KW-0472">Membrane</keyword>
<evidence type="ECO:0000256" key="3">
    <source>
        <dbReference type="SAM" id="Phobius"/>
    </source>
</evidence>
<keyword evidence="3" id="KW-0812">Transmembrane</keyword>
<dbReference type="Gene3D" id="3.40.50.720">
    <property type="entry name" value="NAD(P)-binding Rossmann-like Domain"/>
    <property type="match status" value="1"/>
</dbReference>
<comment type="caution">
    <text evidence="4">The sequence shown here is derived from an EMBL/GenBank/DDBJ whole genome shotgun (WGS) entry which is preliminary data.</text>
</comment>
<comment type="similarity">
    <text evidence="1">Belongs to the short-chain dehydrogenases/reductases (SDR) family.</text>
</comment>
<dbReference type="SUPFAM" id="SSF51735">
    <property type="entry name" value="NAD(P)-binding Rossmann-fold domains"/>
    <property type="match status" value="1"/>
</dbReference>
<dbReference type="InterPro" id="IPR002347">
    <property type="entry name" value="SDR_fam"/>
</dbReference>
<dbReference type="PANTHER" id="PTHR44196">
    <property type="entry name" value="DEHYDROGENASE/REDUCTASE SDR FAMILY MEMBER 7B"/>
    <property type="match status" value="1"/>
</dbReference>
<feature type="transmembrane region" description="Helical" evidence="3">
    <location>
        <begin position="223"/>
        <end position="241"/>
    </location>
</feature>
<keyword evidence="5" id="KW-1185">Reference proteome</keyword>
<gene>
    <name evidence="4" type="ORF">IW19_05945</name>
</gene>
<evidence type="ECO:0000313" key="5">
    <source>
        <dbReference type="Proteomes" id="UP000028715"/>
    </source>
</evidence>
<dbReference type="InterPro" id="IPR036291">
    <property type="entry name" value="NAD(P)-bd_dom_sf"/>
</dbReference>
<dbReference type="EMBL" id="JPRL01000001">
    <property type="protein sequence ID" value="KFF05097.1"/>
    <property type="molecule type" value="Genomic_DNA"/>
</dbReference>
<dbReference type="Proteomes" id="UP000028715">
    <property type="component" value="Unassembled WGS sequence"/>
</dbReference>
<sequence>MKIFITGGTTGIGLAIAVQYLEAGHEVGICGRNIQKVELEKNYPLLKMYSVDVYDKDLLKEAVSDFADQNLDIMILSAGNYSDSALHQLSYAESTEMLKCNIVGAINTLEISRDIMNINKKGHIAVIASVSGLLNYPKATIYSKTKRALIQIADAYRRALEDFGIHITIVAPGYVNSPRLRELNNDDLSKKPFVVDCKFAASIIIKGIEEKKEMVVFPSKMKYLIGFLSILPTRLLTFIMLKRVKRQKNG</sequence>